<feature type="compositionally biased region" description="Basic and acidic residues" evidence="1">
    <location>
        <begin position="1"/>
        <end position="18"/>
    </location>
</feature>
<feature type="region of interest" description="Disordered" evidence="1">
    <location>
        <begin position="1"/>
        <end position="81"/>
    </location>
</feature>
<reference evidence="3" key="1">
    <citation type="journal article" date="2010" name="Nat. Biotechnol.">
        <title>Draft genome sequence of the oilseed species Ricinus communis.</title>
        <authorList>
            <person name="Chan A.P."/>
            <person name="Crabtree J."/>
            <person name="Zhao Q."/>
            <person name="Lorenzi H."/>
            <person name="Orvis J."/>
            <person name="Puiu D."/>
            <person name="Melake-Berhan A."/>
            <person name="Jones K.M."/>
            <person name="Redman J."/>
            <person name="Chen G."/>
            <person name="Cahoon E.B."/>
            <person name="Gedil M."/>
            <person name="Stanke M."/>
            <person name="Haas B.J."/>
            <person name="Wortman J.R."/>
            <person name="Fraser-Liggett C.M."/>
            <person name="Ravel J."/>
            <person name="Rabinowicz P.D."/>
        </authorList>
    </citation>
    <scope>NUCLEOTIDE SEQUENCE [LARGE SCALE GENOMIC DNA]</scope>
    <source>
        <strain evidence="3">cv. Hale</strain>
    </source>
</reference>
<accession>B9TPH5</accession>
<dbReference type="InParanoid" id="B9TPH5"/>
<protein>
    <submittedName>
        <fullName evidence="2">Uncharacterized protein</fullName>
    </submittedName>
</protein>
<evidence type="ECO:0000313" key="3">
    <source>
        <dbReference type="Proteomes" id="UP000008311"/>
    </source>
</evidence>
<evidence type="ECO:0000313" key="2">
    <source>
        <dbReference type="EMBL" id="EEF22240.1"/>
    </source>
</evidence>
<organism evidence="2 3">
    <name type="scientific">Ricinus communis</name>
    <name type="common">Castor bean</name>
    <dbReference type="NCBI Taxonomy" id="3988"/>
    <lineage>
        <taxon>Eukaryota</taxon>
        <taxon>Viridiplantae</taxon>
        <taxon>Streptophyta</taxon>
        <taxon>Embryophyta</taxon>
        <taxon>Tracheophyta</taxon>
        <taxon>Spermatophyta</taxon>
        <taxon>Magnoliopsida</taxon>
        <taxon>eudicotyledons</taxon>
        <taxon>Gunneridae</taxon>
        <taxon>Pentapetalae</taxon>
        <taxon>rosids</taxon>
        <taxon>fabids</taxon>
        <taxon>Malpighiales</taxon>
        <taxon>Euphorbiaceae</taxon>
        <taxon>Acalyphoideae</taxon>
        <taxon>Acalypheae</taxon>
        <taxon>Ricinus</taxon>
    </lineage>
</organism>
<sequence length="81" mass="9081">MRMRVAAERDDRVQHEVDDGADEGADDRRRHGRQHAERDGREQEGVMPGRPGGAHRRIHQEAAHAAALRHGPSPFRSACAR</sequence>
<feature type="non-terminal residue" evidence="2">
    <location>
        <position position="81"/>
    </location>
</feature>
<dbReference type="Proteomes" id="UP000008311">
    <property type="component" value="Unassembled WGS sequence"/>
</dbReference>
<dbReference type="EMBL" id="EQ995704">
    <property type="protein sequence ID" value="EEF22240.1"/>
    <property type="molecule type" value="Genomic_DNA"/>
</dbReference>
<dbReference type="AlphaFoldDB" id="B9TPH5"/>
<feature type="compositionally biased region" description="Basic and acidic residues" evidence="1">
    <location>
        <begin position="26"/>
        <end position="44"/>
    </location>
</feature>
<gene>
    <name evidence="2" type="ORF">RCOM_2118530</name>
</gene>
<evidence type="ECO:0000256" key="1">
    <source>
        <dbReference type="SAM" id="MobiDB-lite"/>
    </source>
</evidence>
<name>B9TPH5_RICCO</name>
<keyword evidence="3" id="KW-1185">Reference proteome</keyword>
<proteinExistence type="predicted"/>